<evidence type="ECO:0000256" key="1">
    <source>
        <dbReference type="SAM" id="MobiDB-lite"/>
    </source>
</evidence>
<name>A0A9Q1FDX4_SYNKA</name>
<accession>A0A9Q1FDX4</accession>
<reference evidence="2" key="1">
    <citation type="journal article" date="2023" name="Science">
        <title>Genome structures resolve the early diversification of teleost fishes.</title>
        <authorList>
            <person name="Parey E."/>
            <person name="Louis A."/>
            <person name="Montfort J."/>
            <person name="Bouchez O."/>
            <person name="Roques C."/>
            <person name="Iampietro C."/>
            <person name="Lluch J."/>
            <person name="Castinel A."/>
            <person name="Donnadieu C."/>
            <person name="Desvignes T."/>
            <person name="Floi Bucao C."/>
            <person name="Jouanno E."/>
            <person name="Wen M."/>
            <person name="Mejri S."/>
            <person name="Dirks R."/>
            <person name="Jansen H."/>
            <person name="Henkel C."/>
            <person name="Chen W.J."/>
            <person name="Zahm M."/>
            <person name="Cabau C."/>
            <person name="Klopp C."/>
            <person name="Thompson A.W."/>
            <person name="Robinson-Rechavi M."/>
            <person name="Braasch I."/>
            <person name="Lecointre G."/>
            <person name="Bobe J."/>
            <person name="Postlethwait J.H."/>
            <person name="Berthelot C."/>
            <person name="Roest Crollius H."/>
            <person name="Guiguen Y."/>
        </authorList>
    </citation>
    <scope>NUCLEOTIDE SEQUENCE</scope>
    <source>
        <strain evidence="2">WJC10195</strain>
    </source>
</reference>
<comment type="caution">
    <text evidence="2">The sequence shown here is derived from an EMBL/GenBank/DDBJ whole genome shotgun (WGS) entry which is preliminary data.</text>
</comment>
<sequence length="176" mass="19357">MTSWGDSTVLQVPPVQRQENLAIPDHLLHPTPCPDYGHFMPGRLQLPSHKPTSLHRSAPTTGPEHGCSACVQPPEVLPHHSPAEVTPLAASRGQDQVQSSDTSLHCSQKFRPLLRTGLNPALRSSSTTSLYCCRATSTSFTPWKWLSLTPTAELFHSAPQWWNELPTPLHSSVCFP</sequence>
<evidence type="ECO:0000313" key="2">
    <source>
        <dbReference type="EMBL" id="KAJ8356459.1"/>
    </source>
</evidence>
<gene>
    <name evidence="2" type="ORF">SKAU_G00192530</name>
</gene>
<feature type="compositionally biased region" description="Polar residues" evidence="1">
    <location>
        <begin position="50"/>
        <end position="60"/>
    </location>
</feature>
<feature type="region of interest" description="Disordered" evidence="1">
    <location>
        <begin position="41"/>
        <end position="81"/>
    </location>
</feature>
<proteinExistence type="predicted"/>
<evidence type="ECO:0000313" key="3">
    <source>
        <dbReference type="Proteomes" id="UP001152622"/>
    </source>
</evidence>
<protein>
    <submittedName>
        <fullName evidence="2">Uncharacterized protein</fullName>
    </submittedName>
</protein>
<dbReference type="Proteomes" id="UP001152622">
    <property type="component" value="Chromosome 6"/>
</dbReference>
<keyword evidence="3" id="KW-1185">Reference proteome</keyword>
<dbReference type="AlphaFoldDB" id="A0A9Q1FDX4"/>
<organism evidence="2 3">
    <name type="scientific">Synaphobranchus kaupii</name>
    <name type="common">Kaup's arrowtooth eel</name>
    <dbReference type="NCBI Taxonomy" id="118154"/>
    <lineage>
        <taxon>Eukaryota</taxon>
        <taxon>Metazoa</taxon>
        <taxon>Chordata</taxon>
        <taxon>Craniata</taxon>
        <taxon>Vertebrata</taxon>
        <taxon>Euteleostomi</taxon>
        <taxon>Actinopterygii</taxon>
        <taxon>Neopterygii</taxon>
        <taxon>Teleostei</taxon>
        <taxon>Anguilliformes</taxon>
        <taxon>Synaphobranchidae</taxon>
        <taxon>Synaphobranchus</taxon>
    </lineage>
</organism>
<dbReference type="EMBL" id="JAINUF010000006">
    <property type="protein sequence ID" value="KAJ8356459.1"/>
    <property type="molecule type" value="Genomic_DNA"/>
</dbReference>